<comment type="subcellular location">
    <subcellularLocation>
        <location evidence="2">Membrane</location>
    </subcellularLocation>
</comment>
<evidence type="ECO:0000256" key="8">
    <source>
        <dbReference type="ARBA" id="ARBA00022982"/>
    </source>
</evidence>
<comment type="catalytic activity">
    <reaction evidence="1 13">
        <text>2 a ubiquinol + O2 = 2 a ubiquinone + 2 H2O</text>
        <dbReference type="Rhea" id="RHEA:30255"/>
        <dbReference type="Rhea" id="RHEA-COMP:9565"/>
        <dbReference type="Rhea" id="RHEA-COMP:9566"/>
        <dbReference type="ChEBI" id="CHEBI:15377"/>
        <dbReference type="ChEBI" id="CHEBI:15379"/>
        <dbReference type="ChEBI" id="CHEBI:16389"/>
        <dbReference type="ChEBI" id="CHEBI:17976"/>
        <dbReference type="EC" id="1.10.3.11"/>
    </reaction>
</comment>
<name>A0AAW0JX66_QUESU</name>
<keyword evidence="12 13" id="KW-0472">Membrane</keyword>
<evidence type="ECO:0000256" key="10">
    <source>
        <dbReference type="ARBA" id="ARBA00023002"/>
    </source>
</evidence>
<evidence type="ECO:0000256" key="6">
    <source>
        <dbReference type="ARBA" id="ARBA00022692"/>
    </source>
</evidence>
<evidence type="ECO:0000256" key="2">
    <source>
        <dbReference type="ARBA" id="ARBA00004370"/>
    </source>
</evidence>
<dbReference type="Proteomes" id="UP000237347">
    <property type="component" value="Unassembled WGS sequence"/>
</dbReference>
<dbReference type="InterPro" id="IPR038659">
    <property type="entry name" value="AOX_sf"/>
</dbReference>
<comment type="similarity">
    <text evidence="3 13">Belongs to the alternative oxidase family.</text>
</comment>
<keyword evidence="9 14" id="KW-1133">Transmembrane helix</keyword>
<gene>
    <name evidence="15" type="primary">AOMI_0</name>
    <name evidence="15" type="ORF">CFP56_027232</name>
</gene>
<dbReference type="GO" id="GO:0046872">
    <property type="term" value="F:metal ion binding"/>
    <property type="evidence" value="ECO:0007669"/>
    <property type="project" value="UniProtKB-UniRule"/>
</dbReference>
<evidence type="ECO:0000256" key="1">
    <source>
        <dbReference type="ARBA" id="ARBA00001192"/>
    </source>
</evidence>
<reference evidence="15 16" key="1">
    <citation type="journal article" date="2018" name="Sci. Data">
        <title>The draft genome sequence of cork oak.</title>
        <authorList>
            <person name="Ramos A.M."/>
            <person name="Usie A."/>
            <person name="Barbosa P."/>
            <person name="Barros P.M."/>
            <person name="Capote T."/>
            <person name="Chaves I."/>
            <person name="Simoes F."/>
            <person name="Abreu I."/>
            <person name="Carrasquinho I."/>
            <person name="Faro C."/>
            <person name="Guimaraes J.B."/>
            <person name="Mendonca D."/>
            <person name="Nobrega F."/>
            <person name="Rodrigues L."/>
            <person name="Saibo N.J.M."/>
            <person name="Varela M.C."/>
            <person name="Egas C."/>
            <person name="Matos J."/>
            <person name="Miguel C.M."/>
            <person name="Oliveira M.M."/>
            <person name="Ricardo C.P."/>
            <person name="Goncalves S."/>
        </authorList>
    </citation>
    <scope>NUCLEOTIDE SEQUENCE [LARGE SCALE GENOMIC DNA]</scope>
    <source>
        <strain evidence="16">cv. HL8</strain>
    </source>
</reference>
<evidence type="ECO:0000256" key="11">
    <source>
        <dbReference type="ARBA" id="ARBA00023004"/>
    </source>
</evidence>
<evidence type="ECO:0000256" key="12">
    <source>
        <dbReference type="ARBA" id="ARBA00023136"/>
    </source>
</evidence>
<evidence type="ECO:0000256" key="9">
    <source>
        <dbReference type="ARBA" id="ARBA00022989"/>
    </source>
</evidence>
<dbReference type="EC" id="1.10.3.11" evidence="13"/>
<dbReference type="GO" id="GO:0009916">
    <property type="term" value="F:alternative oxidase activity"/>
    <property type="evidence" value="ECO:0007669"/>
    <property type="project" value="UniProtKB-UniRule"/>
</dbReference>
<evidence type="ECO:0000256" key="13">
    <source>
        <dbReference type="RuleBase" id="RU003779"/>
    </source>
</evidence>
<evidence type="ECO:0000256" key="14">
    <source>
        <dbReference type="SAM" id="Phobius"/>
    </source>
</evidence>
<comment type="cofactor">
    <cofactor evidence="13">
        <name>Fe cation</name>
        <dbReference type="ChEBI" id="CHEBI:24875"/>
    </cofactor>
    <text evidence="13">Binds 2 iron ions per subunit.</text>
</comment>
<keyword evidence="6 13" id="KW-0812">Transmembrane</keyword>
<dbReference type="PANTHER" id="PTHR31803">
    <property type="entry name" value="ALTERNATIVE OXIDASE"/>
    <property type="match status" value="1"/>
</dbReference>
<evidence type="ECO:0000256" key="4">
    <source>
        <dbReference type="ARBA" id="ARBA00022448"/>
    </source>
</evidence>
<evidence type="ECO:0000256" key="7">
    <source>
        <dbReference type="ARBA" id="ARBA00022723"/>
    </source>
</evidence>
<dbReference type="EMBL" id="PKMF04000442">
    <property type="protein sequence ID" value="KAK7831515.1"/>
    <property type="molecule type" value="Genomic_DNA"/>
</dbReference>
<dbReference type="AlphaFoldDB" id="A0AAW0JX66"/>
<evidence type="ECO:0000313" key="16">
    <source>
        <dbReference type="Proteomes" id="UP000237347"/>
    </source>
</evidence>
<dbReference type="GO" id="GO:0098803">
    <property type="term" value="C:respiratory chain complex"/>
    <property type="evidence" value="ECO:0007669"/>
    <property type="project" value="UniProtKB-UniRule"/>
</dbReference>
<keyword evidence="16" id="KW-1185">Reference proteome</keyword>
<comment type="caution">
    <text evidence="15">The sequence shown here is derived from an EMBL/GenBank/DDBJ whole genome shotgun (WGS) entry which is preliminary data.</text>
</comment>
<feature type="transmembrane region" description="Helical" evidence="14">
    <location>
        <begin position="12"/>
        <end position="31"/>
    </location>
</feature>
<keyword evidence="11 13" id="KW-0408">Iron</keyword>
<dbReference type="Gene3D" id="1.20.1260.140">
    <property type="entry name" value="Alternative oxidase"/>
    <property type="match status" value="1"/>
</dbReference>
<accession>A0AAW0JX66</accession>
<dbReference type="InterPro" id="IPR002680">
    <property type="entry name" value="AOX"/>
</dbReference>
<keyword evidence="5 13" id="KW-0679">Respiratory chain</keyword>
<evidence type="ECO:0000256" key="5">
    <source>
        <dbReference type="ARBA" id="ARBA00022660"/>
    </source>
</evidence>
<organism evidence="15 16">
    <name type="scientific">Quercus suber</name>
    <name type="common">Cork oak</name>
    <dbReference type="NCBI Taxonomy" id="58331"/>
    <lineage>
        <taxon>Eukaryota</taxon>
        <taxon>Viridiplantae</taxon>
        <taxon>Streptophyta</taxon>
        <taxon>Embryophyta</taxon>
        <taxon>Tracheophyta</taxon>
        <taxon>Spermatophyta</taxon>
        <taxon>Magnoliopsida</taxon>
        <taxon>eudicotyledons</taxon>
        <taxon>Gunneridae</taxon>
        <taxon>Pentapetalae</taxon>
        <taxon>rosids</taxon>
        <taxon>fabids</taxon>
        <taxon>Fagales</taxon>
        <taxon>Fagaceae</taxon>
        <taxon>Quercus</taxon>
    </lineage>
</organism>
<keyword evidence="10 13" id="KW-0560">Oxidoreductase</keyword>
<sequence length="190" mass="22456">MVELVQPKWYERLLVLTVQGVFFNGFFVYIFSPPNWPIELLEEAVYSYTEYLKEIDSGAIENVPAPAIAIDYWKLPKDATLKDVIIVIRADEAHHRDVNHFAAVRAYHLNDRWRRRRSNLGRHWRRQKLTRESPRSEQQLPLVYSFCCLFEFSVCSNSRCSEMFNVTDRLVMLFPRIDVDPTNGFVIEHC</sequence>
<dbReference type="PANTHER" id="PTHR31803:SF6">
    <property type="entry name" value="UBIQUINOL OXIDASE 2, MITOCHONDRIAL"/>
    <property type="match status" value="1"/>
</dbReference>
<dbReference type="GO" id="GO:0016020">
    <property type="term" value="C:membrane"/>
    <property type="evidence" value="ECO:0007669"/>
    <property type="project" value="UniProtKB-SubCell"/>
</dbReference>
<keyword evidence="8 13" id="KW-0249">Electron transport</keyword>
<proteinExistence type="inferred from homology"/>
<dbReference type="GO" id="GO:0106292">
    <property type="term" value="F:superoxide-generating NADPH oxidase activity"/>
    <property type="evidence" value="ECO:0007669"/>
    <property type="project" value="UniProtKB-ARBA"/>
</dbReference>
<evidence type="ECO:0000256" key="3">
    <source>
        <dbReference type="ARBA" id="ARBA00008388"/>
    </source>
</evidence>
<dbReference type="GO" id="GO:0005739">
    <property type="term" value="C:mitochondrion"/>
    <property type="evidence" value="ECO:0007669"/>
    <property type="project" value="TreeGrafter"/>
</dbReference>
<dbReference type="Pfam" id="PF01786">
    <property type="entry name" value="AOX"/>
    <property type="match status" value="1"/>
</dbReference>
<evidence type="ECO:0000313" key="15">
    <source>
        <dbReference type="EMBL" id="KAK7831515.1"/>
    </source>
</evidence>
<dbReference type="GO" id="GO:0010230">
    <property type="term" value="P:alternative respiration"/>
    <property type="evidence" value="ECO:0007669"/>
    <property type="project" value="TreeGrafter"/>
</dbReference>
<keyword evidence="7 13" id="KW-0479">Metal-binding</keyword>
<protein>
    <recommendedName>
        <fullName evidence="13">Ubiquinol oxidase</fullName>
        <ecNumber evidence="13">1.10.3.11</ecNumber>
    </recommendedName>
</protein>
<keyword evidence="4" id="KW-0813">Transport</keyword>
<dbReference type="GO" id="GO:0102721">
    <property type="term" value="F:ubiquinol:oxygen oxidoreductase activity"/>
    <property type="evidence" value="ECO:0007669"/>
    <property type="project" value="UniProtKB-EC"/>
</dbReference>